<dbReference type="Pfam" id="PF00152">
    <property type="entry name" value="tRNA-synt_2"/>
    <property type="match status" value="1"/>
</dbReference>
<keyword evidence="3" id="KW-0547">Nucleotide-binding</keyword>
<dbReference type="InterPro" id="IPR004523">
    <property type="entry name" value="Asp-tRNA_synthase_2"/>
</dbReference>
<evidence type="ECO:0000256" key="4">
    <source>
        <dbReference type="ARBA" id="ARBA00022840"/>
    </source>
</evidence>
<dbReference type="PROSITE" id="PS50862">
    <property type="entry name" value="AA_TRNA_LIGASE_II"/>
    <property type="match status" value="1"/>
</dbReference>
<comment type="caution">
    <text evidence="6">The sequence shown here is derived from an EMBL/GenBank/DDBJ whole genome shotgun (WGS) entry which is preliminary data.</text>
</comment>
<keyword evidence="7" id="KW-1185">Reference proteome</keyword>
<dbReference type="InterPro" id="IPR004364">
    <property type="entry name" value="Aa-tRNA-synt_II"/>
</dbReference>
<evidence type="ECO:0000313" key="7">
    <source>
        <dbReference type="Proteomes" id="UP001391051"/>
    </source>
</evidence>
<accession>A0ABR1PT86</accession>
<dbReference type="Gene3D" id="3.30.930.10">
    <property type="entry name" value="Bira Bifunctional Protein, Domain 2"/>
    <property type="match status" value="1"/>
</dbReference>
<dbReference type="PANTHER" id="PTHR43450">
    <property type="entry name" value="ASPARTYL-TRNA SYNTHETASE"/>
    <property type="match status" value="1"/>
</dbReference>
<evidence type="ECO:0000256" key="3">
    <source>
        <dbReference type="ARBA" id="ARBA00022741"/>
    </source>
</evidence>
<evidence type="ECO:0000313" key="6">
    <source>
        <dbReference type="EMBL" id="KAK7937657.1"/>
    </source>
</evidence>
<dbReference type="GeneID" id="92083809"/>
<evidence type="ECO:0000256" key="2">
    <source>
        <dbReference type="ARBA" id="ARBA00022598"/>
    </source>
</evidence>
<dbReference type="PANTHER" id="PTHR43450:SF4">
    <property type="entry name" value="ASPARTATE--TRNA LIGASE"/>
    <property type="match status" value="1"/>
</dbReference>
<dbReference type="InterPro" id="IPR006195">
    <property type="entry name" value="aa-tRNA-synth_II"/>
</dbReference>
<dbReference type="InterPro" id="IPR045864">
    <property type="entry name" value="aa-tRNA-synth_II/BPL/LPL"/>
</dbReference>
<dbReference type="RefSeq" id="XP_066692985.1">
    <property type="nucleotide sequence ID" value="XM_066850747.1"/>
</dbReference>
<evidence type="ECO:0000256" key="1">
    <source>
        <dbReference type="ARBA" id="ARBA00022490"/>
    </source>
</evidence>
<keyword evidence="4" id="KW-0067">ATP-binding</keyword>
<dbReference type="SUPFAM" id="SSF55681">
    <property type="entry name" value="Class II aaRS and biotin synthetases"/>
    <property type="match status" value="1"/>
</dbReference>
<evidence type="ECO:0000259" key="5">
    <source>
        <dbReference type="PROSITE" id="PS50862"/>
    </source>
</evidence>
<dbReference type="Proteomes" id="UP001391051">
    <property type="component" value="Unassembled WGS sequence"/>
</dbReference>
<keyword evidence="1" id="KW-0963">Cytoplasm</keyword>
<feature type="domain" description="Aminoacyl-transfer RNA synthetases class-II family profile" evidence="5">
    <location>
        <begin position="257"/>
        <end position="531"/>
    </location>
</feature>
<protein>
    <submittedName>
        <fullName evidence="6">Aspartyl-tRNA synthetase</fullName>
    </submittedName>
</protein>
<sequence>MDASGPEAHAAGTSRFNQLRLLKGHPPGHEVSFYARVHEVLQRSSDEGVSGNTTVLLMREEAWFVDVEIDAGKVSGSAWATAETCTAESILHVVGRVSEPAPTLAKLRGLPGDKSLLPRVQASGIEMLASAVDNLVTIPGHDVARWSQEQGATTTTTATLTSFHSLSLHERLNNRILDVRVAATGAIFKLFSGMLGLASQHCLGRGMNWIQTPSLIGYKIPTDDDYFSVTYPGGMPCWLSQTVELHHEMALSMDFQRVFEIKHMFRAEKDVSPRRLSEVGGRLPIIQFTGLEISMVYETDWHEAAHEGEDMFIAVVRGLQASEKYSELIQMAKKLYFSAGDFKLGLDERGRLPRVNFVEAKQLLREHEGMQTDEDGDLTHEEEAKLGALLRRGVPLPSGVRQAPLAPTDAFFITDYPQRLRPPQTVPNDRNGPARPATDTWDLVARGREVASFLHFTGSAAALRAALRRDGGTGRDPDAAMWRPWLGAFEAGLLPHVNCAFGMNRVLQAFLGLGDVREATLFPRDAGRLAP</sequence>
<name>A0ABR1PT86_9PEZI</name>
<organism evidence="6 7">
    <name type="scientific">Apiospora aurea</name>
    <dbReference type="NCBI Taxonomy" id="335848"/>
    <lineage>
        <taxon>Eukaryota</taxon>
        <taxon>Fungi</taxon>
        <taxon>Dikarya</taxon>
        <taxon>Ascomycota</taxon>
        <taxon>Pezizomycotina</taxon>
        <taxon>Sordariomycetes</taxon>
        <taxon>Xylariomycetidae</taxon>
        <taxon>Amphisphaeriales</taxon>
        <taxon>Apiosporaceae</taxon>
        <taxon>Apiospora</taxon>
    </lineage>
</organism>
<dbReference type="EMBL" id="JAQQWE010000010">
    <property type="protein sequence ID" value="KAK7937657.1"/>
    <property type="molecule type" value="Genomic_DNA"/>
</dbReference>
<reference evidence="6 7" key="1">
    <citation type="submission" date="2023-01" db="EMBL/GenBank/DDBJ databases">
        <title>Analysis of 21 Apiospora genomes using comparative genomics revels a genus with tremendous synthesis potential of carbohydrate active enzymes and secondary metabolites.</title>
        <authorList>
            <person name="Sorensen T."/>
        </authorList>
    </citation>
    <scope>NUCLEOTIDE SEQUENCE [LARGE SCALE GENOMIC DNA]</scope>
    <source>
        <strain evidence="6 7">CBS 24483</strain>
    </source>
</reference>
<proteinExistence type="predicted"/>
<gene>
    <name evidence="6" type="ORF">PG986_014525</name>
</gene>
<keyword evidence="2" id="KW-0436">Ligase</keyword>